<dbReference type="InterPro" id="IPR036236">
    <property type="entry name" value="Znf_C2H2_sf"/>
</dbReference>
<dbReference type="FunFam" id="3.30.160.60:FF:001732">
    <property type="entry name" value="Zgc:162936"/>
    <property type="match status" value="1"/>
</dbReference>
<evidence type="ECO:0000256" key="2">
    <source>
        <dbReference type="ARBA" id="ARBA00022723"/>
    </source>
</evidence>
<evidence type="ECO:0000256" key="7">
    <source>
        <dbReference type="PROSITE-ProRule" id="PRU00042"/>
    </source>
</evidence>
<dbReference type="eggNOG" id="KOG1721">
    <property type="taxonomic scope" value="Eukaryota"/>
</dbReference>
<name>A0A177WI64_BATDL</name>
<reference evidence="10 11" key="1">
    <citation type="submission" date="2006-10" db="EMBL/GenBank/DDBJ databases">
        <title>The Genome Sequence of Batrachochytrium dendrobatidis JEL423.</title>
        <authorList>
            <consortium name="The Broad Institute Genome Sequencing Platform"/>
            <person name="Birren B."/>
            <person name="Lander E."/>
            <person name="Galagan J."/>
            <person name="Cuomo C."/>
            <person name="Devon K."/>
            <person name="Jaffe D."/>
            <person name="Butler J."/>
            <person name="Alvarez P."/>
            <person name="Gnerre S."/>
            <person name="Grabherr M."/>
            <person name="Kleber M."/>
            <person name="Mauceli E."/>
            <person name="Brockman W."/>
            <person name="Young S."/>
            <person name="LaButti K."/>
            <person name="Sykes S."/>
            <person name="DeCaprio D."/>
            <person name="Crawford M."/>
            <person name="Koehrsen M."/>
            <person name="Engels R."/>
            <person name="Montgomery P."/>
            <person name="Pearson M."/>
            <person name="Howarth C."/>
            <person name="Larson L."/>
            <person name="White J."/>
            <person name="O'Leary S."/>
            <person name="Kodira C."/>
            <person name="Zeng Q."/>
            <person name="Yandava C."/>
            <person name="Alvarado L."/>
            <person name="Longcore J."/>
            <person name="James T."/>
        </authorList>
    </citation>
    <scope>NUCLEOTIDE SEQUENCE [LARGE SCALE GENOMIC DNA]</scope>
    <source>
        <strain evidence="10 11">JEL423</strain>
    </source>
</reference>
<reference evidence="10 11" key="2">
    <citation type="submission" date="2016-05" db="EMBL/GenBank/DDBJ databases">
        <title>Lineage-specific infection strategies underlie the spectrum of fungal disease in amphibians.</title>
        <authorList>
            <person name="Cuomo C.A."/>
            <person name="Farrer R.A."/>
            <person name="James T."/>
            <person name="Longcore J."/>
            <person name="Birren B."/>
        </authorList>
    </citation>
    <scope>NUCLEOTIDE SEQUENCE [LARGE SCALE GENOMIC DNA]</scope>
    <source>
        <strain evidence="10 11">JEL423</strain>
    </source>
</reference>
<evidence type="ECO:0000256" key="6">
    <source>
        <dbReference type="ARBA" id="ARBA00023242"/>
    </source>
</evidence>
<dbReference type="SMART" id="SM00355">
    <property type="entry name" value="ZnF_C2H2"/>
    <property type="match status" value="3"/>
</dbReference>
<dbReference type="PROSITE" id="PS00028">
    <property type="entry name" value="ZINC_FINGER_C2H2_1"/>
    <property type="match status" value="2"/>
</dbReference>
<keyword evidence="4 7" id="KW-0863">Zinc-finger</keyword>
<dbReference type="GO" id="GO:0005634">
    <property type="term" value="C:nucleus"/>
    <property type="evidence" value="ECO:0007669"/>
    <property type="project" value="UniProtKB-SubCell"/>
</dbReference>
<dbReference type="InterPro" id="IPR013087">
    <property type="entry name" value="Znf_C2H2_type"/>
</dbReference>
<feature type="domain" description="C2H2-type" evidence="9">
    <location>
        <begin position="763"/>
        <end position="792"/>
    </location>
</feature>
<dbReference type="InterPro" id="IPR050331">
    <property type="entry name" value="Zinc_finger"/>
</dbReference>
<feature type="domain" description="C2H2-type" evidence="9">
    <location>
        <begin position="799"/>
        <end position="826"/>
    </location>
</feature>
<evidence type="ECO:0000256" key="4">
    <source>
        <dbReference type="ARBA" id="ARBA00022771"/>
    </source>
</evidence>
<keyword evidence="2" id="KW-0479">Metal-binding</keyword>
<dbReference type="GO" id="GO:0045893">
    <property type="term" value="P:positive regulation of DNA-templated transcription"/>
    <property type="evidence" value="ECO:0007669"/>
    <property type="project" value="UniProtKB-ARBA"/>
</dbReference>
<keyword evidence="6" id="KW-0539">Nucleus</keyword>
<sequence length="878" mass="95205">MTSSSSSLVLPSPSSSLFERSMSALVSNFRGHLGEDLALNEVLSNHQQGHYYQQPVTQSLPPSDTSLQHPLSKSISASHVADLISDCASPTHSLTNGSYSSHHRNSAAHDYLGLDLPTSSSPTLLSTAVTLLPHDGILPSAPFIDANTIPVPRSTHRSASDITNPKGSTGLETFRKERAASQPLLLLNSKRPASHTGLSLLSKPAQGAFSDPPLFSPTTQNFFKFAKDIIDVNIPTEYPNASSATNASDMPLVDNGAQSHHRAMDKPQLLQHNLDQQWTQQQNPYLPPVPMSSASMSNGTDAPASTISFGFGAGQVDPALSTAKAMSDVAGPTHMDFGTMSLQQQQQQLNALFRPDTSDAANNPMLQYIVGSFLDSIDTMTPETSLMNNLPESVSNAASGPTKSTQNAYSLEQIQPLNSQLFPTGYRHSLPDIDLQKQHDMSRQFPSVSASFAPIDYHDDMLLLGLDDLPRKTSNPDLCQNSIISNQSIATHHFPEIEPVWHISQPPQQQQFQTTAPFNSGLLSINRTPPIHAGALPSISSNPMNSVAMNGIPANGSGRRFSFLPGQHLPSSEASHHGMSAVALDSGAETVNGVGNGPLPSMQLGPHGQQMVMDSNIYMSDSAGTPNMNDHSNPNIFHQHHLQWKTHPSQHSRLSQGMQSSMESAHNSQHMQVQSQQFQHPQYTLLDSNKRHCSSEITHSPTMAHEALADMSSQKGSVHDLNHSSSVRSNSGGDTLEISDQALSETTSDDRRSGSNGGGAHMLKCTVNGCSRRFSKPASLQTHIQTHSTHGATSKPKPYRCSMCPQTFSRSHDLKRHYYIHSQDKPHTCPRCGKGFSRRDALKRHQRSVLQGKKVHCNPIDPNAPMPTLSDLESDNDD</sequence>
<keyword evidence="3" id="KW-0677">Repeat</keyword>
<dbReference type="GO" id="GO:0005694">
    <property type="term" value="C:chromosome"/>
    <property type="evidence" value="ECO:0007669"/>
    <property type="project" value="UniProtKB-ARBA"/>
</dbReference>
<gene>
    <name evidence="10" type="ORF">BDEG_23227</name>
</gene>
<feature type="compositionally biased region" description="Polar residues" evidence="8">
    <location>
        <begin position="723"/>
        <end position="733"/>
    </location>
</feature>
<dbReference type="Pfam" id="PF00096">
    <property type="entry name" value="zf-C2H2"/>
    <property type="match status" value="3"/>
</dbReference>
<dbReference type="OrthoDB" id="8922241at2759"/>
<evidence type="ECO:0000313" key="11">
    <source>
        <dbReference type="Proteomes" id="UP000077115"/>
    </source>
</evidence>
<proteinExistence type="predicted"/>
<feature type="region of interest" description="Disordered" evidence="8">
    <location>
        <begin position="710"/>
        <end position="735"/>
    </location>
</feature>
<feature type="region of interest" description="Disordered" evidence="8">
    <location>
        <begin position="648"/>
        <end position="670"/>
    </location>
</feature>
<protein>
    <recommendedName>
        <fullName evidence="9">C2H2-type domain-containing protein</fullName>
    </recommendedName>
</protein>
<dbReference type="AlphaFoldDB" id="A0A177WI64"/>
<evidence type="ECO:0000256" key="8">
    <source>
        <dbReference type="SAM" id="MobiDB-lite"/>
    </source>
</evidence>
<feature type="region of interest" description="Disordered" evidence="8">
    <location>
        <begin position="855"/>
        <end position="878"/>
    </location>
</feature>
<dbReference type="Proteomes" id="UP000077115">
    <property type="component" value="Unassembled WGS sequence"/>
</dbReference>
<evidence type="ECO:0000259" key="9">
    <source>
        <dbReference type="PROSITE" id="PS50157"/>
    </source>
</evidence>
<dbReference type="GO" id="GO:0008270">
    <property type="term" value="F:zinc ion binding"/>
    <property type="evidence" value="ECO:0007669"/>
    <property type="project" value="UniProtKB-KW"/>
</dbReference>
<feature type="compositionally biased region" description="Polar residues" evidence="8">
    <location>
        <begin position="651"/>
        <end position="667"/>
    </location>
</feature>
<dbReference type="EMBL" id="DS022303">
    <property type="protein sequence ID" value="OAJ39374.1"/>
    <property type="molecule type" value="Genomic_DNA"/>
</dbReference>
<dbReference type="PROSITE" id="PS50157">
    <property type="entry name" value="ZINC_FINGER_C2H2_2"/>
    <property type="match status" value="3"/>
</dbReference>
<comment type="subcellular location">
    <subcellularLocation>
        <location evidence="1">Nucleus</location>
    </subcellularLocation>
</comment>
<dbReference type="STRING" id="403673.A0A177WI64"/>
<dbReference type="GO" id="GO:0043565">
    <property type="term" value="F:sequence-specific DNA binding"/>
    <property type="evidence" value="ECO:0007669"/>
    <property type="project" value="UniProtKB-ARBA"/>
</dbReference>
<organism evidence="10 11">
    <name type="scientific">Batrachochytrium dendrobatidis (strain JEL423)</name>
    <dbReference type="NCBI Taxonomy" id="403673"/>
    <lineage>
        <taxon>Eukaryota</taxon>
        <taxon>Fungi</taxon>
        <taxon>Fungi incertae sedis</taxon>
        <taxon>Chytridiomycota</taxon>
        <taxon>Chytridiomycota incertae sedis</taxon>
        <taxon>Chytridiomycetes</taxon>
        <taxon>Rhizophydiales</taxon>
        <taxon>Rhizophydiales incertae sedis</taxon>
        <taxon>Batrachochytrium</taxon>
    </lineage>
</organism>
<dbReference type="VEuPathDB" id="FungiDB:BDEG_23227"/>
<evidence type="ECO:0000256" key="5">
    <source>
        <dbReference type="ARBA" id="ARBA00022833"/>
    </source>
</evidence>
<keyword evidence="5" id="KW-0862">Zinc</keyword>
<dbReference type="SUPFAM" id="SSF57667">
    <property type="entry name" value="beta-beta-alpha zinc fingers"/>
    <property type="match status" value="2"/>
</dbReference>
<dbReference type="PANTHER" id="PTHR16515:SF49">
    <property type="entry name" value="GASTRULA ZINC FINGER PROTEIN XLCGF49.1-LIKE-RELATED"/>
    <property type="match status" value="1"/>
</dbReference>
<feature type="domain" description="C2H2-type" evidence="9">
    <location>
        <begin position="827"/>
        <end position="855"/>
    </location>
</feature>
<accession>A0A177WI64</accession>
<evidence type="ECO:0000256" key="1">
    <source>
        <dbReference type="ARBA" id="ARBA00004123"/>
    </source>
</evidence>
<dbReference type="Gene3D" id="3.30.160.60">
    <property type="entry name" value="Classic Zinc Finger"/>
    <property type="match status" value="3"/>
</dbReference>
<evidence type="ECO:0000313" key="10">
    <source>
        <dbReference type="EMBL" id="OAJ39374.1"/>
    </source>
</evidence>
<evidence type="ECO:0000256" key="3">
    <source>
        <dbReference type="ARBA" id="ARBA00022737"/>
    </source>
</evidence>
<dbReference type="PANTHER" id="PTHR16515">
    <property type="entry name" value="PR DOMAIN ZINC FINGER PROTEIN"/>
    <property type="match status" value="1"/>
</dbReference>